<evidence type="ECO:0000313" key="3">
    <source>
        <dbReference type="Proteomes" id="UP001500218"/>
    </source>
</evidence>
<dbReference type="PANTHER" id="PTHR22572">
    <property type="entry name" value="SUGAR-1-PHOSPHATE GUANYL TRANSFERASE"/>
    <property type="match status" value="1"/>
</dbReference>
<reference evidence="3" key="1">
    <citation type="journal article" date="2019" name="Int. J. Syst. Evol. Microbiol.">
        <title>The Global Catalogue of Microorganisms (GCM) 10K type strain sequencing project: providing services to taxonomists for standard genome sequencing and annotation.</title>
        <authorList>
            <consortium name="The Broad Institute Genomics Platform"/>
            <consortium name="The Broad Institute Genome Sequencing Center for Infectious Disease"/>
            <person name="Wu L."/>
            <person name="Ma J."/>
        </authorList>
    </citation>
    <scope>NUCLEOTIDE SEQUENCE [LARGE SCALE GENOMIC DNA]</scope>
    <source>
        <strain evidence="3">JCM 13250</strain>
    </source>
</reference>
<keyword evidence="3" id="KW-1185">Reference proteome</keyword>
<comment type="caution">
    <text evidence="2">The sequence shown here is derived from an EMBL/GenBank/DDBJ whole genome shotgun (WGS) entry which is preliminary data.</text>
</comment>
<dbReference type="RefSeq" id="WP_344139787.1">
    <property type="nucleotide sequence ID" value="NZ_BAAALT010000280.1"/>
</dbReference>
<evidence type="ECO:0000259" key="1">
    <source>
        <dbReference type="Pfam" id="PF00483"/>
    </source>
</evidence>
<proteinExistence type="predicted"/>
<feature type="domain" description="Nucleotidyl transferase" evidence="1">
    <location>
        <begin position="3"/>
        <end position="226"/>
    </location>
</feature>
<dbReference type="InterPro" id="IPR029044">
    <property type="entry name" value="Nucleotide-diphossugar_trans"/>
</dbReference>
<dbReference type="Pfam" id="PF00483">
    <property type="entry name" value="NTP_transferase"/>
    <property type="match status" value="1"/>
</dbReference>
<gene>
    <name evidence="2" type="ORF">GCM10009682_60370</name>
</gene>
<dbReference type="InterPro" id="IPR005835">
    <property type="entry name" value="NTP_transferase_dom"/>
</dbReference>
<accession>A0ABP4Z0A4</accession>
<dbReference type="SUPFAM" id="SSF53448">
    <property type="entry name" value="Nucleotide-diphospho-sugar transferases"/>
    <property type="match status" value="1"/>
</dbReference>
<dbReference type="EMBL" id="BAAALT010000280">
    <property type="protein sequence ID" value="GAA1833863.1"/>
    <property type="molecule type" value="Genomic_DNA"/>
</dbReference>
<name>A0ABP4Z0A4_9ACTN</name>
<dbReference type="InterPro" id="IPR050486">
    <property type="entry name" value="Mannose-1P_guanyltransferase"/>
</dbReference>
<evidence type="ECO:0000313" key="2">
    <source>
        <dbReference type="EMBL" id="GAA1833863.1"/>
    </source>
</evidence>
<dbReference type="Proteomes" id="UP001500218">
    <property type="component" value="Unassembled WGS sequence"/>
</dbReference>
<dbReference type="Gene3D" id="3.90.550.10">
    <property type="entry name" value="Spore Coat Polysaccharide Biosynthesis Protein SpsA, Chain A"/>
    <property type="match status" value="1"/>
</dbReference>
<organism evidence="2 3">
    <name type="scientific">Luedemannella flava</name>
    <dbReference type="NCBI Taxonomy" id="349316"/>
    <lineage>
        <taxon>Bacteria</taxon>
        <taxon>Bacillati</taxon>
        <taxon>Actinomycetota</taxon>
        <taxon>Actinomycetes</taxon>
        <taxon>Micromonosporales</taxon>
        <taxon>Micromonosporaceae</taxon>
        <taxon>Luedemannella</taxon>
    </lineage>
</organism>
<protein>
    <submittedName>
        <fullName evidence="2">Nucleotidyltransferase family protein</fullName>
    </submittedName>
</protein>
<sequence length="240" mass="26364">MHAVILAGGKGVRLRPYTTSLPKPLVPIGDRYSILEIIMRQLSHHGFRTVTLAIGHLGHLIRAYVGDGSQWGLQSVEYATESSPLGTIGPLLTMRDRLPEHFIVMNGDVLTDLDFADLMRTHQASGAGLTVATYGREVKIDFGVLATEGERIVDFTEKPTMDYRVSMGVYGLTASVLDRYTPGLPLGFDELVLDLLANNLNPRAYPFDGHWLDIGRPDDYDRANAEFDILGDVLLKGAPS</sequence>